<feature type="compositionally biased region" description="Basic and acidic residues" evidence="1">
    <location>
        <begin position="204"/>
        <end position="222"/>
    </location>
</feature>
<organism evidence="3 4">
    <name type="scientific">Actinomadura namibiensis</name>
    <dbReference type="NCBI Taxonomy" id="182080"/>
    <lineage>
        <taxon>Bacteria</taxon>
        <taxon>Bacillati</taxon>
        <taxon>Actinomycetota</taxon>
        <taxon>Actinomycetes</taxon>
        <taxon>Streptosporangiales</taxon>
        <taxon>Thermomonosporaceae</taxon>
        <taxon>Actinomadura</taxon>
    </lineage>
</organism>
<feature type="compositionally biased region" description="Low complexity" evidence="1">
    <location>
        <begin position="66"/>
        <end position="81"/>
    </location>
</feature>
<keyword evidence="2" id="KW-1133">Transmembrane helix</keyword>
<keyword evidence="2" id="KW-0472">Membrane</keyword>
<evidence type="ECO:0000313" key="4">
    <source>
        <dbReference type="Proteomes" id="UP000572680"/>
    </source>
</evidence>
<evidence type="ECO:0000313" key="3">
    <source>
        <dbReference type="EMBL" id="MBA8956613.1"/>
    </source>
</evidence>
<feature type="compositionally biased region" description="Pro residues" evidence="1">
    <location>
        <begin position="82"/>
        <end position="91"/>
    </location>
</feature>
<dbReference type="RefSeq" id="WP_378276760.1">
    <property type="nucleotide sequence ID" value="NZ_JBHTED010000001.1"/>
</dbReference>
<feature type="compositionally biased region" description="Basic residues" evidence="1">
    <location>
        <begin position="177"/>
        <end position="199"/>
    </location>
</feature>
<comment type="caution">
    <text evidence="3">The sequence shown here is derived from an EMBL/GenBank/DDBJ whole genome shotgun (WGS) entry which is preliminary data.</text>
</comment>
<evidence type="ECO:0000256" key="2">
    <source>
        <dbReference type="SAM" id="Phobius"/>
    </source>
</evidence>
<feature type="region of interest" description="Disordered" evidence="1">
    <location>
        <begin position="177"/>
        <end position="222"/>
    </location>
</feature>
<dbReference type="Proteomes" id="UP000572680">
    <property type="component" value="Unassembled WGS sequence"/>
</dbReference>
<gene>
    <name evidence="3" type="ORF">HNR61_008302</name>
</gene>
<feature type="transmembrane region" description="Helical" evidence="2">
    <location>
        <begin position="148"/>
        <end position="169"/>
    </location>
</feature>
<proteinExistence type="predicted"/>
<feature type="compositionally biased region" description="Low complexity" evidence="1">
    <location>
        <begin position="114"/>
        <end position="126"/>
    </location>
</feature>
<accession>A0A7W3LYC9</accession>
<name>A0A7W3LYC9_ACTNM</name>
<keyword evidence="2" id="KW-0812">Transmembrane</keyword>
<sequence>MINVRLLAAAGLAIAVGIGGASPVTVAMTLRAARKPAAKRAVFTVTVAARGTAAVRERFTVSIKVPAPSGRPSGKPSRSQPAPNPQAPPAPSINGRQTPPPSVSPPSAPPSAAPLPQIASAPTPIAGGPAPAARLVLRSADTRSGDPAAVAAQSMWLTVLLVAAGVALMRTVRLSRRPRTAAATARRHRSSGVPARRRSLSGFSRRERTRFSRAAKDGGKRP</sequence>
<dbReference type="EMBL" id="JACJIA010000017">
    <property type="protein sequence ID" value="MBA8956613.1"/>
    <property type="molecule type" value="Genomic_DNA"/>
</dbReference>
<protein>
    <submittedName>
        <fullName evidence="3">Uncharacterized protein</fullName>
    </submittedName>
</protein>
<dbReference type="AlphaFoldDB" id="A0A7W3LYC9"/>
<evidence type="ECO:0000256" key="1">
    <source>
        <dbReference type="SAM" id="MobiDB-lite"/>
    </source>
</evidence>
<feature type="region of interest" description="Disordered" evidence="1">
    <location>
        <begin position="64"/>
        <end position="126"/>
    </location>
</feature>
<keyword evidence="4" id="KW-1185">Reference proteome</keyword>
<feature type="compositionally biased region" description="Pro residues" evidence="1">
    <location>
        <begin position="98"/>
        <end position="113"/>
    </location>
</feature>
<reference evidence="3 4" key="1">
    <citation type="submission" date="2020-08" db="EMBL/GenBank/DDBJ databases">
        <title>Genomic Encyclopedia of Type Strains, Phase IV (KMG-IV): sequencing the most valuable type-strain genomes for metagenomic binning, comparative biology and taxonomic classification.</title>
        <authorList>
            <person name="Goeker M."/>
        </authorList>
    </citation>
    <scope>NUCLEOTIDE SEQUENCE [LARGE SCALE GENOMIC DNA]</scope>
    <source>
        <strain evidence="3 4">DSM 44197</strain>
    </source>
</reference>